<evidence type="ECO:0000259" key="2">
    <source>
        <dbReference type="Pfam" id="PF24793"/>
    </source>
</evidence>
<evidence type="ECO:0000313" key="4">
    <source>
        <dbReference type="Proteomes" id="UP001216674"/>
    </source>
</evidence>
<feature type="region of interest" description="Disordered" evidence="1">
    <location>
        <begin position="245"/>
        <end position="264"/>
    </location>
</feature>
<evidence type="ECO:0000313" key="3">
    <source>
        <dbReference type="EMBL" id="MDF3839493.1"/>
    </source>
</evidence>
<name>A0ABT6B3W5_9BURK</name>
<organism evidence="3 4">
    <name type="scientific">Cupriavidus basilensis</name>
    <dbReference type="NCBI Taxonomy" id="68895"/>
    <lineage>
        <taxon>Bacteria</taxon>
        <taxon>Pseudomonadati</taxon>
        <taxon>Pseudomonadota</taxon>
        <taxon>Betaproteobacteria</taxon>
        <taxon>Burkholderiales</taxon>
        <taxon>Burkholderiaceae</taxon>
        <taxon>Cupriavidus</taxon>
    </lineage>
</organism>
<evidence type="ECO:0000256" key="1">
    <source>
        <dbReference type="SAM" id="MobiDB-lite"/>
    </source>
</evidence>
<dbReference type="EMBL" id="JARJLM010000683">
    <property type="protein sequence ID" value="MDF3839493.1"/>
    <property type="molecule type" value="Genomic_DNA"/>
</dbReference>
<protein>
    <recommendedName>
        <fullName evidence="2">Glucosamine inositolphosphorylceramide transferase 1 N-terminal domain-containing protein</fullName>
    </recommendedName>
</protein>
<feature type="domain" description="Glucosamine inositolphosphorylceramide transferase 1 N-terminal" evidence="2">
    <location>
        <begin position="322"/>
        <end position="533"/>
    </location>
</feature>
<comment type="caution">
    <text evidence="3">The sequence shown here is derived from an EMBL/GenBank/DDBJ whole genome shotgun (WGS) entry which is preliminary data.</text>
</comment>
<keyword evidence="4" id="KW-1185">Reference proteome</keyword>
<gene>
    <name evidence="3" type="ORF">P3W85_42140</name>
</gene>
<dbReference type="Proteomes" id="UP001216674">
    <property type="component" value="Unassembled WGS sequence"/>
</dbReference>
<sequence>MTEAEQQARQGKPLAVGLLVDDACALQHVRELVLWAQAQPDIDISHLLVYGTPRAAPGGHAPAFARLAHALSARCMHTLMRVENILLRQSGTYRAHLSHHDLSAAVPGRIDLEAPRVQADGGHAFDAAAVARVREQQLDVLLCCGPGLPTGDMLDAARLGVLRMHFGDSASEQAGPAGFWECFHRLPSTAFAIQRLSGARSDEVLVRGRFATRISFLQNQAHLYRKANVHLQGLLQSIAAQRRMPASQPRRLAGPPPGRQHLPLGGPPGTVHILRYAMRTLGRAAVKGAQRALSLRRKFGISIVQSDWRHADLRQAVEVASPKGRFWADPFLWKAPDGRLFCFVEDYVYARRRAHISVLEVIGTKVMDLGAVIAEPFHLSFPYLFAYQGDLYMCPECSDSEQIRIYRCTGFPQQWELAAVAMDGVSAADTILFERGGRWWMLTSIDKSGVKDHCSELYLFSNDSPLRQGWKPFGGGNPVLIDSAGGRNAGLIAEGDRLFRLAQRQGFDRYGEGLIVNEILTISELAYEERQVSRIDPTFRKRLLGSHHLTTTGNITVIDHVSRQFVI</sequence>
<accession>A0ABT6B3W5</accession>
<dbReference type="InterPro" id="IPR056442">
    <property type="entry name" value="GINT1_N"/>
</dbReference>
<dbReference type="Pfam" id="PF24793">
    <property type="entry name" value="GINT1_N"/>
    <property type="match status" value="1"/>
</dbReference>
<dbReference type="InterPro" id="IPR023296">
    <property type="entry name" value="Glyco_hydro_beta-prop_sf"/>
</dbReference>
<dbReference type="SUPFAM" id="SSF75005">
    <property type="entry name" value="Arabinanase/levansucrase/invertase"/>
    <property type="match status" value="1"/>
</dbReference>
<reference evidence="3 4" key="1">
    <citation type="submission" date="2023-03" db="EMBL/GenBank/DDBJ databases">
        <title>Draft assemblies of triclosan tolerant bacteria isolated from returned activated sludge.</title>
        <authorList>
            <person name="Van Hamelsveld S."/>
        </authorList>
    </citation>
    <scope>NUCLEOTIDE SEQUENCE [LARGE SCALE GENOMIC DNA]</scope>
    <source>
        <strain evidence="3 4">GW210010_S58</strain>
    </source>
</reference>
<proteinExistence type="predicted"/>
<dbReference type="RefSeq" id="WP_276269184.1">
    <property type="nucleotide sequence ID" value="NZ_JARJLM010000683.1"/>
</dbReference>